<dbReference type="Pfam" id="PF00177">
    <property type="entry name" value="Ribosomal_S7"/>
    <property type="match status" value="1"/>
</dbReference>
<proteinExistence type="inferred from homology"/>
<name>A0A167ZYU1_9HYPO</name>
<keyword evidence="11" id="KW-1185">Reference proteome</keyword>
<dbReference type="FunFam" id="1.10.455.10:FF:000006">
    <property type="entry name" value="37S ribosomal protein S7, mitochondrial"/>
    <property type="match status" value="1"/>
</dbReference>
<evidence type="ECO:0000259" key="9">
    <source>
        <dbReference type="Pfam" id="PF00177"/>
    </source>
</evidence>
<dbReference type="InterPro" id="IPR000235">
    <property type="entry name" value="Ribosomal_uS7"/>
</dbReference>
<comment type="function">
    <text evidence="6">Component of the mitochondrial ribosome (mitoribosome), a dedicated translation machinery responsible for the synthesis of mitochondrial genome-encoded proteins, including at least some of the essential transmembrane subunits of the mitochondrial respiratory chain. The mitoribosomes are attached to the mitochondrial inner membrane and translation products are cotranslationally integrated into the membrane.</text>
</comment>
<evidence type="ECO:0000256" key="7">
    <source>
        <dbReference type="ARBA" id="ARBA00039306"/>
    </source>
</evidence>
<evidence type="ECO:0000256" key="1">
    <source>
        <dbReference type="ARBA" id="ARBA00004173"/>
    </source>
</evidence>
<evidence type="ECO:0000313" key="11">
    <source>
        <dbReference type="Proteomes" id="UP000076874"/>
    </source>
</evidence>
<evidence type="ECO:0000256" key="2">
    <source>
        <dbReference type="ARBA" id="ARBA00007151"/>
    </source>
</evidence>
<feature type="region of interest" description="Disordered" evidence="8">
    <location>
        <begin position="101"/>
        <end position="135"/>
    </location>
</feature>
<protein>
    <recommendedName>
        <fullName evidence="7">Small ribosomal subunit protein uS7m</fullName>
    </recommendedName>
</protein>
<evidence type="ECO:0000256" key="5">
    <source>
        <dbReference type="ARBA" id="ARBA00023274"/>
    </source>
</evidence>
<dbReference type="SUPFAM" id="SSF47973">
    <property type="entry name" value="Ribosomal protein S7"/>
    <property type="match status" value="1"/>
</dbReference>
<dbReference type="GO" id="GO:1990904">
    <property type="term" value="C:ribonucleoprotein complex"/>
    <property type="evidence" value="ECO:0007669"/>
    <property type="project" value="UniProtKB-KW"/>
</dbReference>
<evidence type="ECO:0000256" key="4">
    <source>
        <dbReference type="ARBA" id="ARBA00023128"/>
    </source>
</evidence>
<dbReference type="STRING" id="1081102.A0A167ZYU1"/>
<dbReference type="OrthoDB" id="9972728at2759"/>
<sequence length="374" mass="39943">MPASRLAPLWRRSGQCLVLRTAKPAAAAVARRVTTAAASLSAARVSFRPRVAPAARPLAAPAAYPAARGYAGDATTRGDGDNTGGDAQRQEDVLAYLAAQAAAGGERQTPPSGQVPQDQQTASRSPSEGHATTPGNQTALRYLELLSQGLAPFDPFRDGHKFGLTTATTRTTTNLADAANGGDAVGLPLPQAPKLQERYHPVITQLTRLLMRHGKLAKAQRDMAMVLNILRTSPPPKFNPARPLLPGHPPAARLPLDPVTYLTLAIDSVAPLIMIRNYTGMAGGGRALPVPAPLAARQRRRVAFMWLLELVNKKPSRGSGRGMLASRVAEEVVAIVEGRSSLWEKRQQVHKQGTSARINVATIAQRQQKGNQRR</sequence>
<dbReference type="AlphaFoldDB" id="A0A167ZYU1"/>
<keyword evidence="3 10" id="KW-0689">Ribosomal protein</keyword>
<comment type="similarity">
    <text evidence="2">Belongs to the universal ribosomal protein uS7 family.</text>
</comment>
<dbReference type="EMBL" id="AZHD01000001">
    <property type="protein sequence ID" value="OAA68047.1"/>
    <property type="molecule type" value="Genomic_DNA"/>
</dbReference>
<evidence type="ECO:0000313" key="10">
    <source>
        <dbReference type="EMBL" id="OAA68047.1"/>
    </source>
</evidence>
<comment type="subcellular location">
    <subcellularLocation>
        <location evidence="1">Mitochondrion</location>
    </subcellularLocation>
</comment>
<reference evidence="10 11" key="1">
    <citation type="journal article" date="2016" name="Genome Biol. Evol.">
        <title>Divergent and convergent evolution of fungal pathogenicity.</title>
        <authorList>
            <person name="Shang Y."/>
            <person name="Xiao G."/>
            <person name="Zheng P."/>
            <person name="Cen K."/>
            <person name="Zhan S."/>
            <person name="Wang C."/>
        </authorList>
    </citation>
    <scope>NUCLEOTIDE SEQUENCE [LARGE SCALE GENOMIC DNA]</scope>
    <source>
        <strain evidence="10 11">RCEF 264</strain>
    </source>
</reference>
<feature type="domain" description="Small ribosomal subunit protein uS7" evidence="9">
    <location>
        <begin position="198"/>
        <end position="357"/>
    </location>
</feature>
<dbReference type="GO" id="GO:0006412">
    <property type="term" value="P:translation"/>
    <property type="evidence" value="ECO:0007669"/>
    <property type="project" value="InterPro"/>
</dbReference>
<dbReference type="GO" id="GO:0005739">
    <property type="term" value="C:mitochondrion"/>
    <property type="evidence" value="ECO:0007669"/>
    <property type="project" value="UniProtKB-SubCell"/>
</dbReference>
<evidence type="ECO:0000256" key="8">
    <source>
        <dbReference type="SAM" id="MobiDB-lite"/>
    </source>
</evidence>
<evidence type="ECO:0000256" key="6">
    <source>
        <dbReference type="ARBA" id="ARBA00037226"/>
    </source>
</evidence>
<dbReference type="PANTHER" id="PTHR11205">
    <property type="entry name" value="RIBOSOMAL PROTEIN S7"/>
    <property type="match status" value="1"/>
</dbReference>
<dbReference type="GO" id="GO:0005840">
    <property type="term" value="C:ribosome"/>
    <property type="evidence" value="ECO:0007669"/>
    <property type="project" value="UniProtKB-KW"/>
</dbReference>
<gene>
    <name evidence="10" type="ORF">SPI_00242</name>
</gene>
<dbReference type="InterPro" id="IPR023798">
    <property type="entry name" value="Ribosomal_uS7_dom"/>
</dbReference>
<keyword evidence="5" id="KW-0687">Ribonucleoprotein</keyword>
<accession>A0A167ZYU1</accession>
<keyword evidence="4" id="KW-0496">Mitochondrion</keyword>
<evidence type="ECO:0000256" key="3">
    <source>
        <dbReference type="ARBA" id="ARBA00022980"/>
    </source>
</evidence>
<dbReference type="Proteomes" id="UP000076874">
    <property type="component" value="Unassembled WGS sequence"/>
</dbReference>
<comment type="caution">
    <text evidence="10">The sequence shown here is derived from an EMBL/GenBank/DDBJ whole genome shotgun (WGS) entry which is preliminary data.</text>
</comment>
<organism evidence="10 11">
    <name type="scientific">Niveomyces insectorum RCEF 264</name>
    <dbReference type="NCBI Taxonomy" id="1081102"/>
    <lineage>
        <taxon>Eukaryota</taxon>
        <taxon>Fungi</taxon>
        <taxon>Dikarya</taxon>
        <taxon>Ascomycota</taxon>
        <taxon>Pezizomycotina</taxon>
        <taxon>Sordariomycetes</taxon>
        <taxon>Hypocreomycetidae</taxon>
        <taxon>Hypocreales</taxon>
        <taxon>Cordycipitaceae</taxon>
        <taxon>Niveomyces</taxon>
    </lineage>
</organism>
<dbReference type="Gene3D" id="1.10.455.10">
    <property type="entry name" value="Ribosomal protein S7 domain"/>
    <property type="match status" value="1"/>
</dbReference>
<feature type="compositionally biased region" description="Polar residues" evidence="8">
    <location>
        <begin position="109"/>
        <end position="126"/>
    </location>
</feature>
<dbReference type="InterPro" id="IPR036823">
    <property type="entry name" value="Ribosomal_uS7_dom_sf"/>
</dbReference>